<evidence type="ECO:0000313" key="5">
    <source>
        <dbReference type="Proteomes" id="UP001165685"/>
    </source>
</evidence>
<evidence type="ECO:0000256" key="3">
    <source>
        <dbReference type="RuleBase" id="RU000363"/>
    </source>
</evidence>
<dbReference type="PRINTS" id="PR00081">
    <property type="entry name" value="GDHRDH"/>
</dbReference>
<dbReference type="Pfam" id="PF00106">
    <property type="entry name" value="adh_short"/>
    <property type="match status" value="1"/>
</dbReference>
<dbReference type="RefSeq" id="WP_270680224.1">
    <property type="nucleotide sequence ID" value="NZ_JAQFWP010000058.1"/>
</dbReference>
<evidence type="ECO:0000313" key="4">
    <source>
        <dbReference type="EMBL" id="MDA2807597.1"/>
    </source>
</evidence>
<reference evidence="4" key="1">
    <citation type="submission" date="2023-01" db="EMBL/GenBank/DDBJ databases">
        <title>Draft genome sequence of Nocardiopsis sp. LSu2-4 isolated from halophytes.</title>
        <authorList>
            <person name="Duangmal K."/>
            <person name="Chantavorakit T."/>
        </authorList>
    </citation>
    <scope>NUCLEOTIDE SEQUENCE</scope>
    <source>
        <strain evidence="4">LSu2-4</strain>
    </source>
</reference>
<dbReference type="InterPro" id="IPR020904">
    <property type="entry name" value="Sc_DH/Rdtase_CS"/>
</dbReference>
<gene>
    <name evidence="4" type="ORF">O4U47_24015</name>
</gene>
<dbReference type="Proteomes" id="UP001165685">
    <property type="component" value="Unassembled WGS sequence"/>
</dbReference>
<evidence type="ECO:0000256" key="2">
    <source>
        <dbReference type="ARBA" id="ARBA00023002"/>
    </source>
</evidence>
<dbReference type="PANTHER" id="PTHR43180:SF33">
    <property type="entry name" value="15-HYDROXYPROSTAGLANDIN DEHYDROGENASE [NAD(+)]-LIKE"/>
    <property type="match status" value="1"/>
</dbReference>
<sequence>MGAFNGKTVLVTGGASGIGAATVRRAAADGGRVLIADVAEEAGSALAAETGARFVRTDVTRFADMEAAVAAALETGGLDVLHLNAGVEGPSEGLADQGVPFSLEAYRTTVAVNLDGVVHGVHAALPHMRRREGASVVVTSSIAGLTGTPYGEVYAATKHAVVGLVRSLAATFADDPVTFNAVCPGFVDTPMIAGIQGFIEQIGKAETVIPPEVVAELVERIVAEPGDGEAWIPYRGGAARYGSPDPLSLMAVEPPAADAD</sequence>
<proteinExistence type="inferred from homology"/>
<name>A0ABT4TTW2_9ACTN</name>
<organism evidence="4 5">
    <name type="scientific">Nocardiopsis suaedae</name>
    <dbReference type="NCBI Taxonomy" id="3018444"/>
    <lineage>
        <taxon>Bacteria</taxon>
        <taxon>Bacillati</taxon>
        <taxon>Actinomycetota</taxon>
        <taxon>Actinomycetes</taxon>
        <taxon>Streptosporangiales</taxon>
        <taxon>Nocardiopsidaceae</taxon>
        <taxon>Nocardiopsis</taxon>
    </lineage>
</organism>
<dbReference type="PRINTS" id="PR00080">
    <property type="entry name" value="SDRFAMILY"/>
</dbReference>
<dbReference type="EMBL" id="JAQFWP010000058">
    <property type="protein sequence ID" value="MDA2807597.1"/>
    <property type="molecule type" value="Genomic_DNA"/>
</dbReference>
<dbReference type="Gene3D" id="3.40.50.720">
    <property type="entry name" value="NAD(P)-binding Rossmann-like Domain"/>
    <property type="match status" value="1"/>
</dbReference>
<comment type="caution">
    <text evidence="4">The sequence shown here is derived from an EMBL/GenBank/DDBJ whole genome shotgun (WGS) entry which is preliminary data.</text>
</comment>
<keyword evidence="5" id="KW-1185">Reference proteome</keyword>
<evidence type="ECO:0000256" key="1">
    <source>
        <dbReference type="ARBA" id="ARBA00006484"/>
    </source>
</evidence>
<keyword evidence="2" id="KW-0560">Oxidoreductase</keyword>
<dbReference type="PANTHER" id="PTHR43180">
    <property type="entry name" value="3-OXOACYL-(ACYL-CARRIER-PROTEIN) REDUCTASE (AFU_ORTHOLOGUE AFUA_6G11210)"/>
    <property type="match status" value="1"/>
</dbReference>
<dbReference type="InterPro" id="IPR036291">
    <property type="entry name" value="NAD(P)-bd_dom_sf"/>
</dbReference>
<dbReference type="PROSITE" id="PS00061">
    <property type="entry name" value="ADH_SHORT"/>
    <property type="match status" value="1"/>
</dbReference>
<comment type="similarity">
    <text evidence="1 3">Belongs to the short-chain dehydrogenases/reductases (SDR) family.</text>
</comment>
<protein>
    <submittedName>
        <fullName evidence="4">SDR family NAD(P)-dependent oxidoreductase</fullName>
    </submittedName>
</protein>
<accession>A0ABT4TTW2</accession>
<dbReference type="SUPFAM" id="SSF51735">
    <property type="entry name" value="NAD(P)-binding Rossmann-fold domains"/>
    <property type="match status" value="1"/>
</dbReference>
<dbReference type="InterPro" id="IPR002347">
    <property type="entry name" value="SDR_fam"/>
</dbReference>